<name>A0A835M4E9_9MAGN</name>
<feature type="non-terminal residue" evidence="1">
    <location>
        <position position="1"/>
    </location>
</feature>
<protein>
    <submittedName>
        <fullName evidence="1">Uncharacterized protein</fullName>
    </submittedName>
</protein>
<dbReference type="OrthoDB" id="446890at2759"/>
<reference evidence="1 2" key="1">
    <citation type="submission" date="2020-10" db="EMBL/GenBank/DDBJ databases">
        <title>The Coptis chinensis genome and diversification of protoberbering-type alkaloids.</title>
        <authorList>
            <person name="Wang B."/>
            <person name="Shu S."/>
            <person name="Song C."/>
            <person name="Liu Y."/>
        </authorList>
    </citation>
    <scope>NUCLEOTIDE SEQUENCE [LARGE SCALE GENOMIC DNA]</scope>
    <source>
        <strain evidence="1">HL-2020</strain>
        <tissue evidence="1">Leaf</tissue>
    </source>
</reference>
<accession>A0A835M4E9</accession>
<dbReference type="EMBL" id="JADFTS010000003">
    <property type="protein sequence ID" value="KAF9613584.1"/>
    <property type="molecule type" value="Genomic_DNA"/>
</dbReference>
<comment type="caution">
    <text evidence="1">The sequence shown here is derived from an EMBL/GenBank/DDBJ whole genome shotgun (WGS) entry which is preliminary data.</text>
</comment>
<keyword evidence="2" id="KW-1185">Reference proteome</keyword>
<dbReference type="Proteomes" id="UP000631114">
    <property type="component" value="Unassembled WGS sequence"/>
</dbReference>
<evidence type="ECO:0000313" key="2">
    <source>
        <dbReference type="Proteomes" id="UP000631114"/>
    </source>
</evidence>
<evidence type="ECO:0000313" key="1">
    <source>
        <dbReference type="EMBL" id="KAF9613584.1"/>
    </source>
</evidence>
<gene>
    <name evidence="1" type="ORF">IFM89_009254</name>
</gene>
<proteinExistence type="predicted"/>
<dbReference type="AlphaFoldDB" id="A0A835M4E9"/>
<sequence>MWTLAFTRESGLTNSNYTELAKEPGTNEEIVEFACTCFKAECPIFDK</sequence>
<organism evidence="1 2">
    <name type="scientific">Coptis chinensis</name>
    <dbReference type="NCBI Taxonomy" id="261450"/>
    <lineage>
        <taxon>Eukaryota</taxon>
        <taxon>Viridiplantae</taxon>
        <taxon>Streptophyta</taxon>
        <taxon>Embryophyta</taxon>
        <taxon>Tracheophyta</taxon>
        <taxon>Spermatophyta</taxon>
        <taxon>Magnoliopsida</taxon>
        <taxon>Ranunculales</taxon>
        <taxon>Ranunculaceae</taxon>
        <taxon>Coptidoideae</taxon>
        <taxon>Coptis</taxon>
    </lineage>
</organism>